<dbReference type="EMBL" id="FXAG01000017">
    <property type="protein sequence ID" value="SMF38878.1"/>
    <property type="molecule type" value="Genomic_DNA"/>
</dbReference>
<dbReference type="Proteomes" id="UP000192920">
    <property type="component" value="Unassembled WGS sequence"/>
</dbReference>
<dbReference type="RefSeq" id="WP_085277072.1">
    <property type="nucleotide sequence ID" value="NZ_FXAG01000017.1"/>
</dbReference>
<accession>A0A1Y6C6L3</accession>
<keyword evidence="2" id="KW-1185">Reference proteome</keyword>
<proteinExistence type="predicted"/>
<name>A0A1Y6C6L3_9NEIS</name>
<protein>
    <submittedName>
        <fullName evidence="1">Pathogenicity locus</fullName>
    </submittedName>
</protein>
<dbReference type="Pfam" id="PF11731">
    <property type="entry name" value="Cdd1"/>
    <property type="match status" value="1"/>
</dbReference>
<sequence length="99" mass="11162">MHPSRCVPPHQVRQLTELPNVGPALAGYLRHIGIVDPQDLKGADPYALYHELCILDATRYDPCLLDTFISIVRFMDGHGARPWWAYTMERKARLACGSS</sequence>
<dbReference type="InterPro" id="IPR021725">
    <property type="entry name" value="Cdd1"/>
</dbReference>
<organism evidence="1 2">
    <name type="scientific">Pseudogulbenkiania subflava DSM 22618</name>
    <dbReference type="NCBI Taxonomy" id="1123014"/>
    <lineage>
        <taxon>Bacteria</taxon>
        <taxon>Pseudomonadati</taxon>
        <taxon>Pseudomonadota</taxon>
        <taxon>Betaproteobacteria</taxon>
        <taxon>Neisseriales</taxon>
        <taxon>Chromobacteriaceae</taxon>
        <taxon>Pseudogulbenkiania</taxon>
    </lineage>
</organism>
<gene>
    <name evidence="1" type="ORF">SAMN02745746_02941</name>
</gene>
<evidence type="ECO:0000313" key="1">
    <source>
        <dbReference type="EMBL" id="SMF38878.1"/>
    </source>
</evidence>
<reference evidence="2" key="1">
    <citation type="submission" date="2017-04" db="EMBL/GenBank/DDBJ databases">
        <authorList>
            <person name="Varghese N."/>
            <person name="Submissions S."/>
        </authorList>
    </citation>
    <scope>NUCLEOTIDE SEQUENCE [LARGE SCALE GENOMIC DNA]</scope>
    <source>
        <strain evidence="2">DSM 22618</strain>
    </source>
</reference>
<dbReference type="Gene3D" id="1.10.150.20">
    <property type="entry name" value="5' to 3' exonuclease, C-terminal subdomain"/>
    <property type="match status" value="1"/>
</dbReference>
<evidence type="ECO:0000313" key="2">
    <source>
        <dbReference type="Proteomes" id="UP000192920"/>
    </source>
</evidence>
<dbReference type="STRING" id="1123014.SAMN02745746_02941"/>
<dbReference type="AlphaFoldDB" id="A0A1Y6C6L3"/>